<protein>
    <submittedName>
        <fullName evidence="2">Uncharacterized protein</fullName>
    </submittedName>
</protein>
<keyword evidence="1" id="KW-1133">Transmembrane helix</keyword>
<dbReference type="EMBL" id="GGEC01071385">
    <property type="protein sequence ID" value="MBX51869.1"/>
    <property type="molecule type" value="Transcribed_RNA"/>
</dbReference>
<proteinExistence type="predicted"/>
<reference evidence="2" key="1">
    <citation type="submission" date="2018-02" db="EMBL/GenBank/DDBJ databases">
        <title>Rhizophora mucronata_Transcriptome.</title>
        <authorList>
            <person name="Meera S.P."/>
            <person name="Sreeshan A."/>
            <person name="Augustine A."/>
        </authorList>
    </citation>
    <scope>NUCLEOTIDE SEQUENCE</scope>
    <source>
        <tissue evidence="2">Leaf</tissue>
    </source>
</reference>
<feature type="transmembrane region" description="Helical" evidence="1">
    <location>
        <begin position="12"/>
        <end position="29"/>
    </location>
</feature>
<organism evidence="2">
    <name type="scientific">Rhizophora mucronata</name>
    <name type="common">Asiatic mangrove</name>
    <dbReference type="NCBI Taxonomy" id="61149"/>
    <lineage>
        <taxon>Eukaryota</taxon>
        <taxon>Viridiplantae</taxon>
        <taxon>Streptophyta</taxon>
        <taxon>Embryophyta</taxon>
        <taxon>Tracheophyta</taxon>
        <taxon>Spermatophyta</taxon>
        <taxon>Magnoliopsida</taxon>
        <taxon>eudicotyledons</taxon>
        <taxon>Gunneridae</taxon>
        <taxon>Pentapetalae</taxon>
        <taxon>rosids</taxon>
        <taxon>fabids</taxon>
        <taxon>Malpighiales</taxon>
        <taxon>Rhizophoraceae</taxon>
        <taxon>Rhizophora</taxon>
    </lineage>
</organism>
<dbReference type="AlphaFoldDB" id="A0A2P2PB04"/>
<name>A0A2P2PB04_RHIMU</name>
<evidence type="ECO:0000313" key="2">
    <source>
        <dbReference type="EMBL" id="MBX51869.1"/>
    </source>
</evidence>
<keyword evidence="1" id="KW-0812">Transmembrane</keyword>
<keyword evidence="1" id="KW-0472">Membrane</keyword>
<evidence type="ECO:0000256" key="1">
    <source>
        <dbReference type="SAM" id="Phobius"/>
    </source>
</evidence>
<sequence length="30" mass="3619">MIFQICKSWRSCVLIGEIFMSMFFFIPVMI</sequence>
<accession>A0A2P2PB04</accession>